<dbReference type="PANTHER" id="PTHR44196:SF1">
    <property type="entry name" value="DEHYDROGENASE_REDUCTASE SDR FAMILY MEMBER 7B"/>
    <property type="match status" value="1"/>
</dbReference>
<dbReference type="PRINTS" id="PR00080">
    <property type="entry name" value="SDRFAMILY"/>
</dbReference>
<sequence>MVRRAGSAAEYSPHDIGEPAPRRSHGGAVDPGGRPHHQQPPGGGQPRADRPQRRAVDEAARVHDQHAHERCRRAPGIAEHGAHSSPQRGEDPAPQSHGGGDDQIPHGVGDHYRDRHADRPEYEAPQRVPDRIQDHAQYPVPGRSQATPPQEGQRTPDGPQQEVAHHGGDRQRYSISEESAQREQDRGEQPFDGHVDRSGEQLQPLPYQSEREQHHDRDTARDPLRGRDRVGPPGVHPTASHVLLLSPGRASKRIRRQRQRTSAYRNTFDVVNETAPTGNGRPLSERVATRLLYPTSRPREKSLREAVEGRIVLITGASHGIGKASARKLAAAGATVLLVARTAADLERVADDIRAAGGTAFTYPTDLTDMDAVQRLGVGLLAEHGHIDVVINNAGKSIRRPIHKSYDRFHDFTRTMDINYLGPVRLLLTLLPDMRERRSGHIVNISTWGLRVPPAPQWSAYYASKAAFDSWLRSVATEVAADKVTTTTIYMPLVHTRMSAPTDFSGVPGLTADEAADLVCHAVTARPYEITPWWSGPVQAWSDLARGPAHRFMARSFRRR</sequence>
<dbReference type="KEGG" id="nod:FOH10_11825"/>
<feature type="region of interest" description="Disordered" evidence="3">
    <location>
        <begin position="1"/>
        <end position="241"/>
    </location>
</feature>
<accession>A0A516NK74</accession>
<evidence type="ECO:0000313" key="5">
    <source>
        <dbReference type="Proteomes" id="UP000317039"/>
    </source>
</evidence>
<dbReference type="Proteomes" id="UP000317039">
    <property type="component" value="Chromosome"/>
</dbReference>
<evidence type="ECO:0000256" key="2">
    <source>
        <dbReference type="ARBA" id="ARBA00023002"/>
    </source>
</evidence>
<evidence type="ECO:0000256" key="1">
    <source>
        <dbReference type="ARBA" id="ARBA00006484"/>
    </source>
</evidence>
<dbReference type="PANTHER" id="PTHR44196">
    <property type="entry name" value="DEHYDROGENASE/REDUCTASE SDR FAMILY MEMBER 7B"/>
    <property type="match status" value="1"/>
</dbReference>
<dbReference type="CDD" id="cd05233">
    <property type="entry name" value="SDR_c"/>
    <property type="match status" value="1"/>
</dbReference>
<feature type="compositionally biased region" description="Polar residues" evidence="3">
    <location>
        <begin position="144"/>
        <end position="153"/>
    </location>
</feature>
<dbReference type="SUPFAM" id="SSF51735">
    <property type="entry name" value="NAD(P)-binding Rossmann-fold domains"/>
    <property type="match status" value="1"/>
</dbReference>
<organism evidence="4 5">
    <name type="scientific">Nocardia otitidiscaviarum</name>
    <dbReference type="NCBI Taxonomy" id="1823"/>
    <lineage>
        <taxon>Bacteria</taxon>
        <taxon>Bacillati</taxon>
        <taxon>Actinomycetota</taxon>
        <taxon>Actinomycetes</taxon>
        <taxon>Mycobacteriales</taxon>
        <taxon>Nocardiaceae</taxon>
        <taxon>Nocardia</taxon>
    </lineage>
</organism>
<proteinExistence type="inferred from homology"/>
<dbReference type="EMBL" id="CP041695">
    <property type="protein sequence ID" value="QDP79304.1"/>
    <property type="molecule type" value="Genomic_DNA"/>
</dbReference>
<dbReference type="InterPro" id="IPR002347">
    <property type="entry name" value="SDR_fam"/>
</dbReference>
<feature type="compositionally biased region" description="Basic and acidic residues" evidence="3">
    <location>
        <begin position="12"/>
        <end position="21"/>
    </location>
</feature>
<feature type="compositionally biased region" description="Basic and acidic residues" evidence="3">
    <location>
        <begin position="179"/>
        <end position="199"/>
    </location>
</feature>
<protein>
    <submittedName>
        <fullName evidence="4">SDR family NAD(P)-dependent oxidoreductase</fullName>
    </submittedName>
</protein>
<dbReference type="GO" id="GO:0016020">
    <property type="term" value="C:membrane"/>
    <property type="evidence" value="ECO:0007669"/>
    <property type="project" value="TreeGrafter"/>
</dbReference>
<dbReference type="PRINTS" id="PR00081">
    <property type="entry name" value="GDHRDH"/>
</dbReference>
<comment type="similarity">
    <text evidence="1">Belongs to the short-chain dehydrogenases/reductases (SDR) family.</text>
</comment>
<dbReference type="AlphaFoldDB" id="A0A516NK74"/>
<gene>
    <name evidence="4" type="ORF">FOH10_11825</name>
</gene>
<evidence type="ECO:0000313" key="4">
    <source>
        <dbReference type="EMBL" id="QDP79304.1"/>
    </source>
</evidence>
<feature type="compositionally biased region" description="Basic and acidic residues" evidence="3">
    <location>
        <begin position="47"/>
        <end position="68"/>
    </location>
</feature>
<dbReference type="Gene3D" id="3.40.50.720">
    <property type="entry name" value="NAD(P)-binding Rossmann-like Domain"/>
    <property type="match status" value="1"/>
</dbReference>
<feature type="compositionally biased region" description="Basic and acidic residues" evidence="3">
    <location>
        <begin position="209"/>
        <end position="230"/>
    </location>
</feature>
<dbReference type="GO" id="GO:0016491">
    <property type="term" value="F:oxidoreductase activity"/>
    <property type="evidence" value="ECO:0007669"/>
    <property type="project" value="UniProtKB-KW"/>
</dbReference>
<dbReference type="InterPro" id="IPR036291">
    <property type="entry name" value="NAD(P)-bd_dom_sf"/>
</dbReference>
<dbReference type="Pfam" id="PF00106">
    <property type="entry name" value="adh_short"/>
    <property type="match status" value="1"/>
</dbReference>
<feature type="compositionally biased region" description="Basic and acidic residues" evidence="3">
    <location>
        <begin position="99"/>
        <end position="134"/>
    </location>
</feature>
<keyword evidence="2" id="KW-0560">Oxidoreductase</keyword>
<evidence type="ECO:0000256" key="3">
    <source>
        <dbReference type="SAM" id="MobiDB-lite"/>
    </source>
</evidence>
<name>A0A516NK74_9NOCA</name>
<reference evidence="4 5" key="1">
    <citation type="submission" date="2019-07" db="EMBL/GenBank/DDBJ databases">
        <title>Complete Genome Sequence and Methylome Analysis of Nocardia otitidis-caviarum NEB252.</title>
        <authorList>
            <person name="Fomenkov A."/>
            <person name="Anton B.P."/>
            <person name="Vincze T."/>
            <person name="Roberts R.J."/>
        </authorList>
    </citation>
    <scope>NUCLEOTIDE SEQUENCE [LARGE SCALE GENOMIC DNA]</scope>
    <source>
        <strain evidence="4 5">NEB252</strain>
    </source>
</reference>
<feature type="compositionally biased region" description="Basic and acidic residues" evidence="3">
    <location>
        <begin position="163"/>
        <end position="172"/>
    </location>
</feature>